<organism evidence="1">
    <name type="scientific">Rhizophora mucronata</name>
    <name type="common">Asiatic mangrove</name>
    <dbReference type="NCBI Taxonomy" id="61149"/>
    <lineage>
        <taxon>Eukaryota</taxon>
        <taxon>Viridiplantae</taxon>
        <taxon>Streptophyta</taxon>
        <taxon>Embryophyta</taxon>
        <taxon>Tracheophyta</taxon>
        <taxon>Spermatophyta</taxon>
        <taxon>Magnoliopsida</taxon>
        <taxon>eudicotyledons</taxon>
        <taxon>Gunneridae</taxon>
        <taxon>Pentapetalae</taxon>
        <taxon>rosids</taxon>
        <taxon>fabids</taxon>
        <taxon>Malpighiales</taxon>
        <taxon>Rhizophoraceae</taxon>
        <taxon>Rhizophora</taxon>
    </lineage>
</organism>
<reference evidence="1" key="1">
    <citation type="submission" date="2018-02" db="EMBL/GenBank/DDBJ databases">
        <title>Rhizophora mucronata_Transcriptome.</title>
        <authorList>
            <person name="Meera S.P."/>
            <person name="Sreeshan A."/>
            <person name="Augustine A."/>
        </authorList>
    </citation>
    <scope>NUCLEOTIDE SEQUENCE</scope>
    <source>
        <tissue evidence="1">Leaf</tissue>
    </source>
</reference>
<accession>A0A2P2QB99</accession>
<dbReference type="EMBL" id="GGEC01083796">
    <property type="protein sequence ID" value="MBX64280.1"/>
    <property type="molecule type" value="Transcribed_RNA"/>
</dbReference>
<sequence length="27" mass="3207">MFILSLIKLDNRVKMFINLVKARLRSS</sequence>
<proteinExistence type="predicted"/>
<protein>
    <submittedName>
        <fullName evidence="1">Uncharacterized protein</fullName>
    </submittedName>
</protein>
<evidence type="ECO:0000313" key="1">
    <source>
        <dbReference type="EMBL" id="MBX64280.1"/>
    </source>
</evidence>
<name>A0A2P2QB99_RHIMU</name>
<dbReference type="AlphaFoldDB" id="A0A2P2QB99"/>